<dbReference type="PANTHER" id="PTHR47150">
    <property type="entry name" value="OS12G0169200 PROTEIN"/>
    <property type="match status" value="1"/>
</dbReference>
<dbReference type="PANTHER" id="PTHR47150:SF4">
    <property type="entry name" value="HARBINGER TRANSPOSASE-DERIVED PROTEIN-RELATED"/>
    <property type="match status" value="1"/>
</dbReference>
<proteinExistence type="predicted"/>
<reference evidence="1" key="1">
    <citation type="journal article" date="2022" name="Int. J. Mol. Sci.">
        <title>Draft Genome of Tanacetum Coccineum: Genomic Comparison of Closely Related Tanacetum-Family Plants.</title>
        <authorList>
            <person name="Yamashiro T."/>
            <person name="Shiraishi A."/>
            <person name="Nakayama K."/>
            <person name="Satake H."/>
        </authorList>
    </citation>
    <scope>NUCLEOTIDE SEQUENCE</scope>
</reference>
<gene>
    <name evidence="1" type="ORF">Tco_1111640</name>
</gene>
<organism evidence="1 2">
    <name type="scientific">Tanacetum coccineum</name>
    <dbReference type="NCBI Taxonomy" id="301880"/>
    <lineage>
        <taxon>Eukaryota</taxon>
        <taxon>Viridiplantae</taxon>
        <taxon>Streptophyta</taxon>
        <taxon>Embryophyta</taxon>
        <taxon>Tracheophyta</taxon>
        <taxon>Spermatophyta</taxon>
        <taxon>Magnoliopsida</taxon>
        <taxon>eudicotyledons</taxon>
        <taxon>Gunneridae</taxon>
        <taxon>Pentapetalae</taxon>
        <taxon>asterids</taxon>
        <taxon>campanulids</taxon>
        <taxon>Asterales</taxon>
        <taxon>Asteraceae</taxon>
        <taxon>Asteroideae</taxon>
        <taxon>Anthemideae</taxon>
        <taxon>Anthemidinae</taxon>
        <taxon>Tanacetum</taxon>
    </lineage>
</organism>
<dbReference type="InterPro" id="IPR006912">
    <property type="entry name" value="Harbinger_derived_prot"/>
</dbReference>
<dbReference type="Pfam" id="PF04827">
    <property type="entry name" value="Plant_tran"/>
    <property type="match status" value="1"/>
</dbReference>
<evidence type="ECO:0000313" key="2">
    <source>
        <dbReference type="Proteomes" id="UP001151760"/>
    </source>
</evidence>
<comment type="caution">
    <text evidence="1">The sequence shown here is derived from an EMBL/GenBank/DDBJ whole genome shotgun (WGS) entry which is preliminary data.</text>
</comment>
<dbReference type="EMBL" id="BQNB010020951">
    <property type="protein sequence ID" value="GJU01302.1"/>
    <property type="molecule type" value="Genomic_DNA"/>
</dbReference>
<dbReference type="Proteomes" id="UP001151760">
    <property type="component" value="Unassembled WGS sequence"/>
</dbReference>
<keyword evidence="2" id="KW-1185">Reference proteome</keyword>
<accession>A0ABQ5IM98</accession>
<name>A0ABQ5IM98_9ASTR</name>
<sequence>MARPLFNQIVTDVSNHDAFFRTNMEISTGRQPFRVAKGAPPHSSFGILCFTANFLDVYNAKKSERFTKTTGFREEVRKALYCVTDGSGSVVPYDFKEQYVIRDPGPIRSFAGKLLGRMTYAPEISFVANGVTYRCGYYLVDGIYPELATLVKTIPEPANDDHNPTHPTTPHENFGISKAEIVQGMMWN</sequence>
<reference evidence="1" key="2">
    <citation type="submission" date="2022-01" db="EMBL/GenBank/DDBJ databases">
        <authorList>
            <person name="Yamashiro T."/>
            <person name="Shiraishi A."/>
            <person name="Satake H."/>
            <person name="Nakayama K."/>
        </authorList>
    </citation>
    <scope>NUCLEOTIDE SEQUENCE</scope>
</reference>
<protein>
    <submittedName>
        <fullName evidence="1">ALP1-like protein isoform X1</fullName>
    </submittedName>
</protein>
<evidence type="ECO:0000313" key="1">
    <source>
        <dbReference type="EMBL" id="GJU01302.1"/>
    </source>
</evidence>